<proteinExistence type="predicted"/>
<dbReference type="GO" id="GO:0015297">
    <property type="term" value="F:antiporter activity"/>
    <property type="evidence" value="ECO:0007669"/>
    <property type="project" value="UniProtKB-KW"/>
</dbReference>
<feature type="transmembrane region" description="Helical" evidence="9">
    <location>
        <begin position="384"/>
        <end position="404"/>
    </location>
</feature>
<feature type="transmembrane region" description="Helical" evidence="9">
    <location>
        <begin position="196"/>
        <end position="214"/>
    </location>
</feature>
<keyword evidence="2" id="KW-0813">Transport</keyword>
<evidence type="ECO:0000313" key="12">
    <source>
        <dbReference type="Proteomes" id="UP000245380"/>
    </source>
</evidence>
<evidence type="ECO:0000256" key="7">
    <source>
        <dbReference type="ARBA" id="ARBA00023065"/>
    </source>
</evidence>
<evidence type="ECO:0000256" key="8">
    <source>
        <dbReference type="ARBA" id="ARBA00023136"/>
    </source>
</evidence>
<feature type="transmembrane region" description="Helical" evidence="9">
    <location>
        <begin position="34"/>
        <end position="53"/>
    </location>
</feature>
<keyword evidence="3" id="KW-0050">Antiport</keyword>
<dbReference type="EMBL" id="MPDK01000024">
    <property type="protein sequence ID" value="PWI56878.1"/>
    <property type="molecule type" value="Genomic_DNA"/>
</dbReference>
<organism evidence="11 12">
    <name type="scientific">Sulfoacidibacillus thermotolerans</name>
    <name type="common">Acidibacillus sulfuroxidans</name>
    <dbReference type="NCBI Taxonomy" id="1765684"/>
    <lineage>
        <taxon>Bacteria</taxon>
        <taxon>Bacillati</taxon>
        <taxon>Bacillota</taxon>
        <taxon>Bacilli</taxon>
        <taxon>Bacillales</taxon>
        <taxon>Alicyclobacillaceae</taxon>
        <taxon>Sulfoacidibacillus</taxon>
    </lineage>
</organism>
<dbReference type="Pfam" id="PF00999">
    <property type="entry name" value="Na_H_Exchanger"/>
    <property type="match status" value="1"/>
</dbReference>
<evidence type="ECO:0000259" key="10">
    <source>
        <dbReference type="Pfam" id="PF00999"/>
    </source>
</evidence>
<dbReference type="Gene3D" id="1.20.1530.20">
    <property type="match status" value="1"/>
</dbReference>
<evidence type="ECO:0000256" key="6">
    <source>
        <dbReference type="ARBA" id="ARBA00022989"/>
    </source>
</evidence>
<dbReference type="Proteomes" id="UP000245380">
    <property type="component" value="Unassembled WGS sequence"/>
</dbReference>
<evidence type="ECO:0000256" key="2">
    <source>
        <dbReference type="ARBA" id="ARBA00022448"/>
    </source>
</evidence>
<sequence length="425" mass="46779">MIALLTKTAAALALLAVLSLFAYVLPRLPRLKRFFIPDVALLLLLGGVINAIIPYVHTLILFATSRTSLTIAASLLIFYGGAELTKETMRKIWKPVLFLATIGVAVSVSVLGFAQFSFSLGHFTLFTDLLMGAILAGTDPTVLISLLDVIALRDRIKELLIAESALNDPVSALFATTLLSIVKPNHSGLSIQFLDLSWQVISAVAFGYMLGRVLEKLPQQSLWKFRTVRVISSFLLSSLLSSLVHSSPFLMAFTTGFFARPLDSQSTFDDESGEHKRVHLPNRSALDHQIFEWLLYAVRSYLFLALGLSFPMRASADEIVGAILTSLLLILVARPLSVFTVKILIWRDFPMREAIFCACNRQTGVIPALFANELLQMHFPHAKSIDLVVTFSILATSVFLLPAFRPLANFLKLSEETGVSVSDHA</sequence>
<evidence type="ECO:0000256" key="4">
    <source>
        <dbReference type="ARBA" id="ARBA00022475"/>
    </source>
</evidence>
<feature type="transmembrane region" description="Helical" evidence="9">
    <location>
        <begin position="6"/>
        <end position="25"/>
    </location>
</feature>
<dbReference type="PANTHER" id="PTHR32507:SF0">
    <property type="entry name" value="NA(+)_H(+) ANTIPORTER 2-RELATED"/>
    <property type="match status" value="1"/>
</dbReference>
<feature type="transmembrane region" description="Helical" evidence="9">
    <location>
        <begin position="290"/>
        <end position="310"/>
    </location>
</feature>
<gene>
    <name evidence="11" type="ORF">BM613_11630</name>
</gene>
<reference evidence="11 12" key="1">
    <citation type="submission" date="2016-11" db="EMBL/GenBank/DDBJ databases">
        <title>Comparative genomics of Acidibacillus ferroxidans species.</title>
        <authorList>
            <person name="Oliveira G."/>
            <person name="Nunes G."/>
            <person name="Oliveira R."/>
            <person name="Araujo F."/>
            <person name="Salim A."/>
            <person name="Scholte L."/>
            <person name="Morais D."/>
            <person name="Nancucheo I."/>
            <person name="Johnson D.B."/>
            <person name="Grail B."/>
            <person name="Bittencourt J."/>
            <person name="Valadares R."/>
        </authorList>
    </citation>
    <scope>NUCLEOTIDE SEQUENCE [LARGE SCALE GENOMIC DNA]</scope>
    <source>
        <strain evidence="11 12">Y002</strain>
    </source>
</reference>
<evidence type="ECO:0000256" key="9">
    <source>
        <dbReference type="SAM" id="Phobius"/>
    </source>
</evidence>
<dbReference type="GO" id="GO:0005886">
    <property type="term" value="C:plasma membrane"/>
    <property type="evidence" value="ECO:0007669"/>
    <property type="project" value="UniProtKB-SubCell"/>
</dbReference>
<evidence type="ECO:0000256" key="5">
    <source>
        <dbReference type="ARBA" id="ARBA00022692"/>
    </source>
</evidence>
<feature type="domain" description="Cation/H+ exchanger transmembrane" evidence="10">
    <location>
        <begin position="20"/>
        <end position="398"/>
    </location>
</feature>
<feature type="transmembrane region" description="Helical" evidence="9">
    <location>
        <begin position="96"/>
        <end position="118"/>
    </location>
</feature>
<feature type="transmembrane region" description="Helical" evidence="9">
    <location>
        <begin position="164"/>
        <end position="184"/>
    </location>
</feature>
<dbReference type="GO" id="GO:1902600">
    <property type="term" value="P:proton transmembrane transport"/>
    <property type="evidence" value="ECO:0007669"/>
    <property type="project" value="InterPro"/>
</dbReference>
<comment type="caution">
    <text evidence="11">The sequence shown here is derived from an EMBL/GenBank/DDBJ whole genome shotgun (WGS) entry which is preliminary data.</text>
</comment>
<accession>A0A2U3D6H1</accession>
<feature type="transmembrane region" description="Helical" evidence="9">
    <location>
        <begin position="130"/>
        <end position="152"/>
    </location>
</feature>
<evidence type="ECO:0000256" key="3">
    <source>
        <dbReference type="ARBA" id="ARBA00022449"/>
    </source>
</evidence>
<evidence type="ECO:0000313" key="11">
    <source>
        <dbReference type="EMBL" id="PWI56878.1"/>
    </source>
</evidence>
<comment type="subcellular location">
    <subcellularLocation>
        <location evidence="1">Cell membrane</location>
        <topology evidence="1">Multi-pass membrane protein</topology>
    </subcellularLocation>
</comment>
<feature type="transmembrane region" description="Helical" evidence="9">
    <location>
        <begin position="322"/>
        <end position="345"/>
    </location>
</feature>
<dbReference type="AlphaFoldDB" id="A0A2U3D6H1"/>
<keyword evidence="7" id="KW-0406">Ion transport</keyword>
<dbReference type="PANTHER" id="PTHR32507">
    <property type="entry name" value="NA(+)/H(+) ANTIPORTER 1"/>
    <property type="match status" value="1"/>
</dbReference>
<evidence type="ECO:0000256" key="1">
    <source>
        <dbReference type="ARBA" id="ARBA00004651"/>
    </source>
</evidence>
<dbReference type="RefSeq" id="WP_181363109.1">
    <property type="nucleotide sequence ID" value="NZ_MPDK01000024.1"/>
</dbReference>
<keyword evidence="6 9" id="KW-1133">Transmembrane helix</keyword>
<keyword evidence="12" id="KW-1185">Reference proteome</keyword>
<keyword evidence="8 9" id="KW-0472">Membrane</keyword>
<feature type="transmembrane region" description="Helical" evidence="9">
    <location>
        <begin position="234"/>
        <end position="259"/>
    </location>
</feature>
<protein>
    <recommendedName>
        <fullName evidence="10">Cation/H+ exchanger transmembrane domain-containing protein</fullName>
    </recommendedName>
</protein>
<name>A0A2U3D6H1_SULT2</name>
<keyword evidence="5 9" id="KW-0812">Transmembrane</keyword>
<keyword evidence="4" id="KW-1003">Cell membrane</keyword>
<dbReference type="InterPro" id="IPR038770">
    <property type="entry name" value="Na+/solute_symporter_sf"/>
</dbReference>
<dbReference type="InterPro" id="IPR006153">
    <property type="entry name" value="Cation/H_exchanger_TM"/>
</dbReference>